<dbReference type="PRINTS" id="PR00625">
    <property type="entry name" value="JDOMAIN"/>
</dbReference>
<dbReference type="GO" id="GO:0001671">
    <property type="term" value="F:ATPase activator activity"/>
    <property type="evidence" value="ECO:0007669"/>
    <property type="project" value="TreeGrafter"/>
</dbReference>
<reference evidence="7 8" key="1">
    <citation type="submission" date="2011-02" db="EMBL/GenBank/DDBJ databases">
        <title>The Genome Sequence of Sphaeroforma arctica JP610.</title>
        <authorList>
            <consortium name="The Broad Institute Genome Sequencing Platform"/>
            <person name="Russ C."/>
            <person name="Cuomo C."/>
            <person name="Young S.K."/>
            <person name="Zeng Q."/>
            <person name="Gargeya S."/>
            <person name="Alvarado L."/>
            <person name="Berlin A."/>
            <person name="Chapman S.B."/>
            <person name="Chen Z."/>
            <person name="Freedman E."/>
            <person name="Gellesch M."/>
            <person name="Goldberg J."/>
            <person name="Griggs A."/>
            <person name="Gujja S."/>
            <person name="Heilman E."/>
            <person name="Heiman D."/>
            <person name="Howarth C."/>
            <person name="Mehta T."/>
            <person name="Neiman D."/>
            <person name="Pearson M."/>
            <person name="Roberts A."/>
            <person name="Saif S."/>
            <person name="Shea T."/>
            <person name="Shenoy N."/>
            <person name="Sisk P."/>
            <person name="Stolte C."/>
            <person name="Sykes S."/>
            <person name="White J."/>
            <person name="Yandava C."/>
            <person name="Burger G."/>
            <person name="Gray M.W."/>
            <person name="Holland P.W.H."/>
            <person name="King N."/>
            <person name="Lang F.B.F."/>
            <person name="Roger A.J."/>
            <person name="Ruiz-Trillo I."/>
            <person name="Haas B."/>
            <person name="Nusbaum C."/>
            <person name="Birren B."/>
        </authorList>
    </citation>
    <scope>NUCLEOTIDE SEQUENCE [LARGE SCALE GENOMIC DNA]</scope>
    <source>
        <strain evidence="7 8">JP610</strain>
    </source>
</reference>
<dbReference type="InterPro" id="IPR001623">
    <property type="entry name" value="DnaJ_domain"/>
</dbReference>
<dbReference type="CDD" id="cd06257">
    <property type="entry name" value="DnaJ"/>
    <property type="match status" value="1"/>
</dbReference>
<evidence type="ECO:0008006" key="9">
    <source>
        <dbReference type="Google" id="ProtNLM"/>
    </source>
</evidence>
<dbReference type="Pfam" id="PF00226">
    <property type="entry name" value="DnaJ"/>
    <property type="match status" value="1"/>
</dbReference>
<protein>
    <recommendedName>
        <fullName evidence="9">Diphthamide biosynthesis protein 4</fullName>
    </recommendedName>
</protein>
<keyword evidence="4" id="KW-0408">Iron</keyword>
<dbReference type="InterPro" id="IPR007872">
    <property type="entry name" value="DPH_MB_dom"/>
</dbReference>
<accession>A0A0L0FZS4</accession>
<dbReference type="Gene3D" id="3.10.660.10">
    <property type="entry name" value="DPH Zinc finger"/>
    <property type="match status" value="1"/>
</dbReference>
<evidence type="ECO:0000313" key="7">
    <source>
        <dbReference type="EMBL" id="KNC82099.1"/>
    </source>
</evidence>
<organism evidence="7 8">
    <name type="scientific">Sphaeroforma arctica JP610</name>
    <dbReference type="NCBI Taxonomy" id="667725"/>
    <lineage>
        <taxon>Eukaryota</taxon>
        <taxon>Ichthyosporea</taxon>
        <taxon>Ichthyophonida</taxon>
        <taxon>Sphaeroforma</taxon>
    </lineage>
</organism>
<keyword evidence="8" id="KW-1185">Reference proteome</keyword>
<dbReference type="EMBL" id="KQ241960">
    <property type="protein sequence ID" value="KNC82099.1"/>
    <property type="molecule type" value="Genomic_DNA"/>
</dbReference>
<evidence type="ECO:0000256" key="1">
    <source>
        <dbReference type="ARBA" id="ARBA00006169"/>
    </source>
</evidence>
<dbReference type="Gene3D" id="1.10.287.110">
    <property type="entry name" value="DnaJ domain"/>
    <property type="match status" value="1"/>
</dbReference>
<dbReference type="PROSITE" id="PS50076">
    <property type="entry name" value="DNAJ_2"/>
    <property type="match status" value="1"/>
</dbReference>
<feature type="domain" description="J" evidence="5">
    <location>
        <begin position="14"/>
        <end position="136"/>
    </location>
</feature>
<dbReference type="InterPro" id="IPR018253">
    <property type="entry name" value="DnaJ_domain_CS"/>
</dbReference>
<dbReference type="eggNOG" id="KOG0715">
    <property type="taxonomic scope" value="Eukaryota"/>
</dbReference>
<dbReference type="OrthoDB" id="445556at2759"/>
<dbReference type="SMART" id="SM00271">
    <property type="entry name" value="DnaJ"/>
    <property type="match status" value="1"/>
</dbReference>
<keyword evidence="3" id="KW-0862">Zinc</keyword>
<sequence length="205" mass="22615">MTLPNDTTLNTNRTYYDILDVTRCASPATIRASYHRLILKYHPDKVQSLSQNSNVSPSLQRCSQGEVNAGSGPCSRLEANASMSDTLESSGVSVDEKVLCDKRRSVPNTRNIFACIQEAYATLRDATQRSIYDARIDNSDWTQSCPGNGEVDLDDMDYNESDDTYSQACRCGGDYIVSGDELEQGLDVVQCSQCSLSVHVLFAQQ</sequence>
<dbReference type="PANTHER" id="PTHR45255:SF1">
    <property type="entry name" value="DNAJ HOMOLOG SUBFAMILY C MEMBER 24"/>
    <property type="match status" value="1"/>
</dbReference>
<gene>
    <name evidence="7" type="ORF">SARC_05609</name>
</gene>
<dbReference type="AlphaFoldDB" id="A0A0L0FZS4"/>
<dbReference type="STRING" id="667725.A0A0L0FZS4"/>
<keyword evidence="2" id="KW-0479">Metal-binding</keyword>
<dbReference type="InterPro" id="IPR036671">
    <property type="entry name" value="DPH_MB_sf"/>
</dbReference>
<evidence type="ECO:0000313" key="8">
    <source>
        <dbReference type="Proteomes" id="UP000054560"/>
    </source>
</evidence>
<feature type="domain" description="DPH-type MB" evidence="6">
    <location>
        <begin position="147"/>
        <end position="203"/>
    </location>
</feature>
<dbReference type="PROSITE" id="PS51074">
    <property type="entry name" value="DPH_MB"/>
    <property type="match status" value="1"/>
</dbReference>
<dbReference type="PANTHER" id="PTHR45255">
    <property type="entry name" value="DNAJ HOMOLOG SUBFAMILY C MEMBER 24"/>
    <property type="match status" value="1"/>
</dbReference>
<comment type="similarity">
    <text evidence="1">Belongs to the DPH4 family.</text>
</comment>
<dbReference type="RefSeq" id="XP_014156001.1">
    <property type="nucleotide sequence ID" value="XM_014300526.1"/>
</dbReference>
<name>A0A0L0FZS4_9EUKA</name>
<dbReference type="Pfam" id="PF05207">
    <property type="entry name" value="Zn_ribbon_CSL"/>
    <property type="match status" value="1"/>
</dbReference>
<proteinExistence type="inferred from homology"/>
<dbReference type="Proteomes" id="UP000054560">
    <property type="component" value="Unassembled WGS sequence"/>
</dbReference>
<dbReference type="GeneID" id="25906113"/>
<evidence type="ECO:0000259" key="5">
    <source>
        <dbReference type="PROSITE" id="PS50076"/>
    </source>
</evidence>
<dbReference type="GO" id="GO:0008198">
    <property type="term" value="F:ferrous iron binding"/>
    <property type="evidence" value="ECO:0007669"/>
    <property type="project" value="TreeGrafter"/>
</dbReference>
<dbReference type="SUPFAM" id="SSF46565">
    <property type="entry name" value="Chaperone J-domain"/>
    <property type="match status" value="2"/>
</dbReference>
<dbReference type="PROSITE" id="PS00636">
    <property type="entry name" value="DNAJ_1"/>
    <property type="match status" value="1"/>
</dbReference>
<dbReference type="SUPFAM" id="SSF144217">
    <property type="entry name" value="CSL zinc finger"/>
    <property type="match status" value="1"/>
</dbReference>
<dbReference type="InterPro" id="IPR036869">
    <property type="entry name" value="J_dom_sf"/>
</dbReference>
<evidence type="ECO:0000256" key="3">
    <source>
        <dbReference type="ARBA" id="ARBA00022833"/>
    </source>
</evidence>
<evidence type="ECO:0000256" key="2">
    <source>
        <dbReference type="ARBA" id="ARBA00022723"/>
    </source>
</evidence>
<evidence type="ECO:0000259" key="6">
    <source>
        <dbReference type="PROSITE" id="PS51074"/>
    </source>
</evidence>
<evidence type="ECO:0000256" key="4">
    <source>
        <dbReference type="ARBA" id="ARBA00023004"/>
    </source>
</evidence>